<dbReference type="AlphaFoldDB" id="A0A2A6CTL7"/>
<keyword evidence="5" id="KW-1185">Reference proteome</keyword>
<dbReference type="EnsemblMetazoa" id="PPA16221.1">
    <property type="protein sequence ID" value="PPA16221.1"/>
    <property type="gene ID" value="WBGene00105775"/>
</dbReference>
<evidence type="ECO:0000313" key="5">
    <source>
        <dbReference type="Proteomes" id="UP000005239"/>
    </source>
</evidence>
<reference evidence="4" key="2">
    <citation type="submission" date="2022-06" db="UniProtKB">
        <authorList>
            <consortium name="EnsemblMetazoa"/>
        </authorList>
    </citation>
    <scope>IDENTIFICATION</scope>
    <source>
        <strain evidence="4">PS312</strain>
    </source>
</reference>
<feature type="compositionally biased region" description="Pro residues" evidence="1">
    <location>
        <begin position="451"/>
        <end position="463"/>
    </location>
</feature>
<keyword evidence="2" id="KW-0472">Membrane</keyword>
<accession>A0A8R1YB79</accession>
<evidence type="ECO:0000256" key="1">
    <source>
        <dbReference type="SAM" id="MobiDB-lite"/>
    </source>
</evidence>
<organism evidence="4 5">
    <name type="scientific">Pristionchus pacificus</name>
    <name type="common">Parasitic nematode worm</name>
    <dbReference type="NCBI Taxonomy" id="54126"/>
    <lineage>
        <taxon>Eukaryota</taxon>
        <taxon>Metazoa</taxon>
        <taxon>Ecdysozoa</taxon>
        <taxon>Nematoda</taxon>
        <taxon>Chromadorea</taxon>
        <taxon>Rhabditida</taxon>
        <taxon>Rhabditina</taxon>
        <taxon>Diplogasteromorpha</taxon>
        <taxon>Diplogasteroidea</taxon>
        <taxon>Neodiplogasteridae</taxon>
        <taxon>Pristionchus</taxon>
    </lineage>
</organism>
<evidence type="ECO:0000313" key="4">
    <source>
        <dbReference type="EnsemblMetazoa" id="PPA16221.1"/>
    </source>
</evidence>
<keyword evidence="2" id="KW-1133">Transmembrane helix</keyword>
<reference evidence="5" key="1">
    <citation type="journal article" date="2008" name="Nat. Genet.">
        <title>The Pristionchus pacificus genome provides a unique perspective on nematode lifestyle and parasitism.</title>
        <authorList>
            <person name="Dieterich C."/>
            <person name="Clifton S.W."/>
            <person name="Schuster L.N."/>
            <person name="Chinwalla A."/>
            <person name="Delehaunty K."/>
            <person name="Dinkelacker I."/>
            <person name="Fulton L."/>
            <person name="Fulton R."/>
            <person name="Godfrey J."/>
            <person name="Minx P."/>
            <person name="Mitreva M."/>
            <person name="Roeseler W."/>
            <person name="Tian H."/>
            <person name="Witte H."/>
            <person name="Yang S.P."/>
            <person name="Wilson R.K."/>
            <person name="Sommer R.J."/>
        </authorList>
    </citation>
    <scope>NUCLEOTIDE SEQUENCE [LARGE SCALE GENOMIC DNA]</scope>
    <source>
        <strain evidence="5">PS312</strain>
    </source>
</reference>
<evidence type="ECO:0000256" key="3">
    <source>
        <dbReference type="SAM" id="SignalP"/>
    </source>
</evidence>
<evidence type="ECO:0000256" key="2">
    <source>
        <dbReference type="SAM" id="Phobius"/>
    </source>
</evidence>
<feature type="region of interest" description="Disordered" evidence="1">
    <location>
        <begin position="451"/>
        <end position="472"/>
    </location>
</feature>
<dbReference type="Proteomes" id="UP000005239">
    <property type="component" value="Unassembled WGS sequence"/>
</dbReference>
<keyword evidence="2" id="KW-0812">Transmembrane</keyword>
<sequence length="472" mass="53685">MRAIITATLLFVLVNSQAHLQVKPEGCKPPKVIFCGEEEHELSQYECGRYDFMFCTKTLMRKAPFDKCVIAPAQDWDRSKPWRVLLSQTEIRTLPCLNMDESSLTLICNEDRCNDSLVDQGISKCTEKYTRGPLQYAERATGYTPSSCPTCATHHAPAYSDTHLIAFFIIIAFLGLQLVSSCRNASKLEKLRFDLRANAALPETPRMNDENYELLPVDIPEECKPHKEIFCGEEKHVLSKSDCDQGYLSRSAVDWERSDPWRLILSSTPILTLPCLSMDISSLTLVCHEERCDNTTLTEDIELCIDRQSRGLVQTIERTYEEAKVTSSAVNPVSNPQLDIRIIVAALVLLALLIILFLLSLQLMKTCKNSSTLEKLHREMCLNAALPTIPHGRADDENDYEALPIYIRSNRRQRIHRLLYKSTCLKFESYFAKSERDFVFSEAYSPGWFPPENNPARPAPTGPKRPHAFLRL</sequence>
<proteinExistence type="predicted"/>
<feature type="transmembrane region" description="Helical" evidence="2">
    <location>
        <begin position="342"/>
        <end position="364"/>
    </location>
</feature>
<keyword evidence="3" id="KW-0732">Signal</keyword>
<accession>A0A2A6CTL7</accession>
<feature type="chain" id="PRO_5043343803" evidence="3">
    <location>
        <begin position="19"/>
        <end position="472"/>
    </location>
</feature>
<gene>
    <name evidence="4" type="primary">WBGene00105775</name>
</gene>
<protein>
    <submittedName>
        <fullName evidence="4">Uncharacterized protein</fullName>
    </submittedName>
</protein>
<name>A0A2A6CTL7_PRIPA</name>
<feature type="signal peptide" evidence="3">
    <location>
        <begin position="1"/>
        <end position="18"/>
    </location>
</feature>